<dbReference type="EMBL" id="CM046105">
    <property type="protein sequence ID" value="KAI8435217.1"/>
    <property type="molecule type" value="Genomic_DNA"/>
</dbReference>
<gene>
    <name evidence="1" type="ORF">MSG28_003573</name>
</gene>
<evidence type="ECO:0000313" key="2">
    <source>
        <dbReference type="Proteomes" id="UP001064048"/>
    </source>
</evidence>
<accession>A0ACC0KFC2</accession>
<proteinExistence type="predicted"/>
<evidence type="ECO:0000313" key="1">
    <source>
        <dbReference type="EMBL" id="KAI8435217.1"/>
    </source>
</evidence>
<organism evidence="1 2">
    <name type="scientific">Choristoneura fumiferana</name>
    <name type="common">Spruce budworm moth</name>
    <name type="synonym">Archips fumiferana</name>
    <dbReference type="NCBI Taxonomy" id="7141"/>
    <lineage>
        <taxon>Eukaryota</taxon>
        <taxon>Metazoa</taxon>
        <taxon>Ecdysozoa</taxon>
        <taxon>Arthropoda</taxon>
        <taxon>Hexapoda</taxon>
        <taxon>Insecta</taxon>
        <taxon>Pterygota</taxon>
        <taxon>Neoptera</taxon>
        <taxon>Endopterygota</taxon>
        <taxon>Lepidoptera</taxon>
        <taxon>Glossata</taxon>
        <taxon>Ditrysia</taxon>
        <taxon>Tortricoidea</taxon>
        <taxon>Tortricidae</taxon>
        <taxon>Tortricinae</taxon>
        <taxon>Choristoneura</taxon>
    </lineage>
</organism>
<protein>
    <submittedName>
        <fullName evidence="1">Uncharacterized protein</fullName>
    </submittedName>
</protein>
<reference evidence="1 2" key="1">
    <citation type="journal article" date="2022" name="Genome Biol. Evol.">
        <title>The Spruce Budworm Genome: Reconstructing the Evolutionary History of Antifreeze Proteins.</title>
        <authorList>
            <person name="Beliveau C."/>
            <person name="Gagne P."/>
            <person name="Picq S."/>
            <person name="Vernygora O."/>
            <person name="Keeling C.I."/>
            <person name="Pinkney K."/>
            <person name="Doucet D."/>
            <person name="Wen F."/>
            <person name="Johnston J.S."/>
            <person name="Maaroufi H."/>
            <person name="Boyle B."/>
            <person name="Laroche J."/>
            <person name="Dewar K."/>
            <person name="Juretic N."/>
            <person name="Blackburn G."/>
            <person name="Nisole A."/>
            <person name="Brunet B."/>
            <person name="Brandao M."/>
            <person name="Lumley L."/>
            <person name="Duan J."/>
            <person name="Quan G."/>
            <person name="Lucarotti C.J."/>
            <person name="Roe A.D."/>
            <person name="Sperling F.A.H."/>
            <person name="Levesque R.C."/>
            <person name="Cusson M."/>
        </authorList>
    </citation>
    <scope>NUCLEOTIDE SEQUENCE [LARGE SCALE GENOMIC DNA]</scope>
    <source>
        <strain evidence="1">Glfc:IPQL:Cfum</strain>
    </source>
</reference>
<dbReference type="Proteomes" id="UP001064048">
    <property type="component" value="Chromosome 5"/>
</dbReference>
<keyword evidence="2" id="KW-1185">Reference proteome</keyword>
<comment type="caution">
    <text evidence="1">The sequence shown here is derived from an EMBL/GenBank/DDBJ whole genome shotgun (WGS) entry which is preliminary data.</text>
</comment>
<sequence>MGFGQLQISKLKWFCHFDDDNYVNVPRLLSVLQRFNYKEDWYLGRTSVSKPLKAYFRRDKPNANQLYRIKFWFGTGGAGICISRGLALKMLPIASGGRFASVCKEASFPDDVSMGFIMEIMMRRNLTVMKEFHSHLEPMKLLATDTLKDQVSFGYSKNQNEWNVVNVPGFDTRYDPTRSSLETTSTSDKNVAKV</sequence>
<name>A0ACC0KFC2_CHOFU</name>